<dbReference type="EMBL" id="JASCZI010091469">
    <property type="protein sequence ID" value="MED6150427.1"/>
    <property type="molecule type" value="Genomic_DNA"/>
</dbReference>
<accession>A0ABU6TNP8</accession>
<evidence type="ECO:0000313" key="4">
    <source>
        <dbReference type="Proteomes" id="UP001341840"/>
    </source>
</evidence>
<feature type="compositionally biased region" description="Gly residues" evidence="1">
    <location>
        <begin position="217"/>
        <end position="229"/>
    </location>
</feature>
<evidence type="ECO:0000256" key="1">
    <source>
        <dbReference type="SAM" id="MobiDB-lite"/>
    </source>
</evidence>
<feature type="signal peptide" evidence="2">
    <location>
        <begin position="1"/>
        <end position="22"/>
    </location>
</feature>
<gene>
    <name evidence="3" type="ORF">PIB30_072158</name>
</gene>
<reference evidence="3 4" key="1">
    <citation type="journal article" date="2023" name="Plants (Basel)">
        <title>Bridging the Gap: Combining Genomics and Transcriptomics Approaches to Understand Stylosanthes scabra, an Orphan Legume from the Brazilian Caatinga.</title>
        <authorList>
            <person name="Ferreira-Neto J.R.C."/>
            <person name="da Silva M.D."/>
            <person name="Binneck E."/>
            <person name="de Melo N.F."/>
            <person name="da Silva R.H."/>
            <person name="de Melo A.L.T.M."/>
            <person name="Pandolfi V."/>
            <person name="Bustamante F.O."/>
            <person name="Brasileiro-Vidal A.C."/>
            <person name="Benko-Iseppon A.M."/>
        </authorList>
    </citation>
    <scope>NUCLEOTIDE SEQUENCE [LARGE SCALE GENOMIC DNA]</scope>
    <source>
        <tissue evidence="3">Leaves</tissue>
    </source>
</reference>
<sequence>CSGTRWLPEFLLGGSRLLISWTILGNTAEVLVRLLGCIGICAEHPVGMWSPLQGRCSSFRVGYFGGFRLSDHMILTTSAGRWLLGGRGICRRRTRRPLAYSSTRFVWRPYMTPEVAPPEDPRPSADYLRWWYLARKRFLAPEDAFHQRRPDEIPIEATQRVTITAPRATQVDDVPDRSRPDRRRMVGTRTTARYWQWVEDMMRQDLGAPRRGRRMPEGGGRQRVGIGRGRGGDKAPSAQT</sequence>
<keyword evidence="4" id="KW-1185">Reference proteome</keyword>
<feature type="region of interest" description="Disordered" evidence="1">
    <location>
        <begin position="206"/>
        <end position="240"/>
    </location>
</feature>
<keyword evidence="2" id="KW-0732">Signal</keyword>
<evidence type="ECO:0000313" key="3">
    <source>
        <dbReference type="EMBL" id="MED6150427.1"/>
    </source>
</evidence>
<organism evidence="3 4">
    <name type="scientific">Stylosanthes scabra</name>
    <dbReference type="NCBI Taxonomy" id="79078"/>
    <lineage>
        <taxon>Eukaryota</taxon>
        <taxon>Viridiplantae</taxon>
        <taxon>Streptophyta</taxon>
        <taxon>Embryophyta</taxon>
        <taxon>Tracheophyta</taxon>
        <taxon>Spermatophyta</taxon>
        <taxon>Magnoliopsida</taxon>
        <taxon>eudicotyledons</taxon>
        <taxon>Gunneridae</taxon>
        <taxon>Pentapetalae</taxon>
        <taxon>rosids</taxon>
        <taxon>fabids</taxon>
        <taxon>Fabales</taxon>
        <taxon>Fabaceae</taxon>
        <taxon>Papilionoideae</taxon>
        <taxon>50 kb inversion clade</taxon>
        <taxon>dalbergioids sensu lato</taxon>
        <taxon>Dalbergieae</taxon>
        <taxon>Pterocarpus clade</taxon>
        <taxon>Stylosanthes</taxon>
    </lineage>
</organism>
<feature type="chain" id="PRO_5047023859" description="Aminotransferase-like plant mobile domain-containing protein" evidence="2">
    <location>
        <begin position="23"/>
        <end position="240"/>
    </location>
</feature>
<name>A0ABU6TNP8_9FABA</name>
<evidence type="ECO:0008006" key="5">
    <source>
        <dbReference type="Google" id="ProtNLM"/>
    </source>
</evidence>
<evidence type="ECO:0000256" key="2">
    <source>
        <dbReference type="SAM" id="SignalP"/>
    </source>
</evidence>
<comment type="caution">
    <text evidence="3">The sequence shown here is derived from an EMBL/GenBank/DDBJ whole genome shotgun (WGS) entry which is preliminary data.</text>
</comment>
<dbReference type="Proteomes" id="UP001341840">
    <property type="component" value="Unassembled WGS sequence"/>
</dbReference>
<feature type="non-terminal residue" evidence="3">
    <location>
        <position position="1"/>
    </location>
</feature>
<protein>
    <recommendedName>
        <fullName evidence="5">Aminotransferase-like plant mobile domain-containing protein</fullName>
    </recommendedName>
</protein>
<proteinExistence type="predicted"/>